<dbReference type="PROSITE" id="PS51387">
    <property type="entry name" value="FAD_PCMH"/>
    <property type="match status" value="1"/>
</dbReference>
<dbReference type="Proteomes" id="UP000184546">
    <property type="component" value="Unassembled WGS sequence"/>
</dbReference>
<keyword evidence="4" id="KW-0560">Oxidoreductase</keyword>
<dbReference type="OrthoDB" id="9996127at2759"/>
<dbReference type="GO" id="GO:0016491">
    <property type="term" value="F:oxidoreductase activity"/>
    <property type="evidence" value="ECO:0007669"/>
    <property type="project" value="UniProtKB-KW"/>
</dbReference>
<dbReference type="Pfam" id="PF08031">
    <property type="entry name" value="BBE"/>
    <property type="match status" value="1"/>
</dbReference>
<evidence type="ECO:0000256" key="5">
    <source>
        <dbReference type="SAM" id="SignalP"/>
    </source>
</evidence>
<feature type="chain" id="PRO_5012634812" description="FAD-binding PCMH-type domain-containing protein" evidence="5">
    <location>
        <begin position="21"/>
        <end position="515"/>
    </location>
</feature>
<comment type="similarity">
    <text evidence="1">Belongs to the oxygen-dependent FAD-linked oxidoreductase family.</text>
</comment>
<dbReference type="InterPro" id="IPR050416">
    <property type="entry name" value="FAD-linked_Oxidoreductase"/>
</dbReference>
<evidence type="ECO:0000313" key="7">
    <source>
        <dbReference type="EMBL" id="OJJ95027.1"/>
    </source>
</evidence>
<feature type="signal peptide" evidence="5">
    <location>
        <begin position="1"/>
        <end position="20"/>
    </location>
</feature>
<sequence length="515" mass="56984">MQVPVLITWALVLLSSLGQGSPTGCVDGLCLMTRAGLTAFQVETELGPLLCNASSVFGPDDPRWLGATLRYDEFLPPQFVVIAQVGCESDVSTVIQYANRNSIPFYTINRGHGWPISQGTFRGLGIDLRLLQDVTVNHTRQTATVQGGTETQDLIDALWKEGLVTTTSICACIGHVGPAIGGGHGRYQGQYGMMSDNFVKLNVVLANGSSIVVSNDSHPDLFWSMKGAGHNFGVVTSLEIKVYPPPTQTWYFRNYFYTEDKLENLFQELNNLIGNGTQPLELDFHFGHYEWNPRFNRSDAVIWWSFNFLGSEREAEKYLAPFDNLGPINVVGGAVPYPAMPDATRNGRISLPCTKGLSKMMSTTGLQIFNVTVCRRAYELFNTYLKAYPALKPSILLFEANNPAAARAIDPRSSAFPHRDDNSRVLAMIAYLPTLRLEEPASQLASGILDAMLDGQPDRVPATYVNYAFGHESLESVYGYEAWRLQKLRAVKTEYDPDNKFSYYVPIVPVAEDSA</sequence>
<dbReference type="Gene3D" id="3.40.462.20">
    <property type="match status" value="1"/>
</dbReference>
<dbReference type="InterPro" id="IPR016167">
    <property type="entry name" value="FAD-bd_PCMH_sub1"/>
</dbReference>
<evidence type="ECO:0000256" key="4">
    <source>
        <dbReference type="ARBA" id="ARBA00023002"/>
    </source>
</evidence>
<dbReference type="EMBL" id="KV878991">
    <property type="protein sequence ID" value="OJJ95027.1"/>
    <property type="molecule type" value="Genomic_DNA"/>
</dbReference>
<dbReference type="OMA" id="VCACIGH"/>
<dbReference type="InterPro" id="IPR016166">
    <property type="entry name" value="FAD-bd_PCMH"/>
</dbReference>
<dbReference type="InterPro" id="IPR036318">
    <property type="entry name" value="FAD-bd_PCMH-like_sf"/>
</dbReference>
<dbReference type="AlphaFoldDB" id="A0A1L9WFZ8"/>
<gene>
    <name evidence="7" type="ORF">ASPACDRAFT_36907</name>
</gene>
<evidence type="ECO:0000256" key="1">
    <source>
        <dbReference type="ARBA" id="ARBA00005466"/>
    </source>
</evidence>
<dbReference type="STRING" id="690307.A0A1L9WFZ8"/>
<evidence type="ECO:0000256" key="2">
    <source>
        <dbReference type="ARBA" id="ARBA00022630"/>
    </source>
</evidence>
<evidence type="ECO:0000259" key="6">
    <source>
        <dbReference type="PROSITE" id="PS51387"/>
    </source>
</evidence>
<dbReference type="Gene3D" id="3.30.43.10">
    <property type="entry name" value="Uridine Diphospho-n-acetylenolpyruvylglucosamine Reductase, domain 2"/>
    <property type="match status" value="1"/>
</dbReference>
<dbReference type="Gene3D" id="3.30.465.10">
    <property type="match status" value="1"/>
</dbReference>
<keyword evidence="5" id="KW-0732">Signal</keyword>
<keyword evidence="8" id="KW-1185">Reference proteome</keyword>
<name>A0A1L9WFZ8_ASPA1</name>
<dbReference type="InterPro" id="IPR016169">
    <property type="entry name" value="FAD-bd_PCMH_sub2"/>
</dbReference>
<keyword evidence="3" id="KW-0274">FAD</keyword>
<dbReference type="PANTHER" id="PTHR42973">
    <property type="entry name" value="BINDING OXIDOREDUCTASE, PUTATIVE (AFU_ORTHOLOGUE AFUA_1G17690)-RELATED"/>
    <property type="match status" value="1"/>
</dbReference>
<dbReference type="GO" id="GO:0071949">
    <property type="term" value="F:FAD binding"/>
    <property type="evidence" value="ECO:0007669"/>
    <property type="project" value="InterPro"/>
</dbReference>
<dbReference type="Pfam" id="PF01565">
    <property type="entry name" value="FAD_binding_4"/>
    <property type="match status" value="1"/>
</dbReference>
<dbReference type="VEuPathDB" id="FungiDB:ASPACDRAFT_36907"/>
<evidence type="ECO:0000313" key="8">
    <source>
        <dbReference type="Proteomes" id="UP000184546"/>
    </source>
</evidence>
<dbReference type="GeneID" id="30974074"/>
<accession>A0A1L9WFZ8</accession>
<protein>
    <recommendedName>
        <fullName evidence="6">FAD-binding PCMH-type domain-containing protein</fullName>
    </recommendedName>
</protein>
<keyword evidence="2" id="KW-0285">Flavoprotein</keyword>
<evidence type="ECO:0000256" key="3">
    <source>
        <dbReference type="ARBA" id="ARBA00022827"/>
    </source>
</evidence>
<reference evidence="8" key="1">
    <citation type="journal article" date="2017" name="Genome Biol.">
        <title>Comparative genomics reveals high biological diversity and specific adaptations in the industrially and medically important fungal genus Aspergillus.</title>
        <authorList>
            <person name="de Vries R.P."/>
            <person name="Riley R."/>
            <person name="Wiebenga A."/>
            <person name="Aguilar-Osorio G."/>
            <person name="Amillis S."/>
            <person name="Uchima C.A."/>
            <person name="Anderluh G."/>
            <person name="Asadollahi M."/>
            <person name="Askin M."/>
            <person name="Barry K."/>
            <person name="Battaglia E."/>
            <person name="Bayram O."/>
            <person name="Benocci T."/>
            <person name="Braus-Stromeyer S.A."/>
            <person name="Caldana C."/>
            <person name="Canovas D."/>
            <person name="Cerqueira G.C."/>
            <person name="Chen F."/>
            <person name="Chen W."/>
            <person name="Choi C."/>
            <person name="Clum A."/>
            <person name="Dos Santos R.A."/>
            <person name="Damasio A.R."/>
            <person name="Diallinas G."/>
            <person name="Emri T."/>
            <person name="Fekete E."/>
            <person name="Flipphi M."/>
            <person name="Freyberg S."/>
            <person name="Gallo A."/>
            <person name="Gournas C."/>
            <person name="Habgood R."/>
            <person name="Hainaut M."/>
            <person name="Harispe M.L."/>
            <person name="Henrissat B."/>
            <person name="Hilden K.S."/>
            <person name="Hope R."/>
            <person name="Hossain A."/>
            <person name="Karabika E."/>
            <person name="Karaffa L."/>
            <person name="Karanyi Z."/>
            <person name="Krasevec N."/>
            <person name="Kuo A."/>
            <person name="Kusch H."/>
            <person name="LaButti K."/>
            <person name="Lagendijk E.L."/>
            <person name="Lapidus A."/>
            <person name="Levasseur A."/>
            <person name="Lindquist E."/>
            <person name="Lipzen A."/>
            <person name="Logrieco A.F."/>
            <person name="MacCabe A."/>
            <person name="Maekelae M.R."/>
            <person name="Malavazi I."/>
            <person name="Melin P."/>
            <person name="Meyer V."/>
            <person name="Mielnichuk N."/>
            <person name="Miskei M."/>
            <person name="Molnar A.P."/>
            <person name="Mule G."/>
            <person name="Ngan C.Y."/>
            <person name="Orejas M."/>
            <person name="Orosz E."/>
            <person name="Ouedraogo J.P."/>
            <person name="Overkamp K.M."/>
            <person name="Park H.-S."/>
            <person name="Perrone G."/>
            <person name="Piumi F."/>
            <person name="Punt P.J."/>
            <person name="Ram A.F."/>
            <person name="Ramon A."/>
            <person name="Rauscher S."/>
            <person name="Record E."/>
            <person name="Riano-Pachon D.M."/>
            <person name="Robert V."/>
            <person name="Roehrig J."/>
            <person name="Ruller R."/>
            <person name="Salamov A."/>
            <person name="Salih N.S."/>
            <person name="Samson R.A."/>
            <person name="Sandor E."/>
            <person name="Sanguinetti M."/>
            <person name="Schuetze T."/>
            <person name="Sepcic K."/>
            <person name="Shelest E."/>
            <person name="Sherlock G."/>
            <person name="Sophianopoulou V."/>
            <person name="Squina F.M."/>
            <person name="Sun H."/>
            <person name="Susca A."/>
            <person name="Todd R.B."/>
            <person name="Tsang A."/>
            <person name="Unkles S.E."/>
            <person name="van de Wiele N."/>
            <person name="van Rossen-Uffink D."/>
            <person name="Oliveira J.V."/>
            <person name="Vesth T.C."/>
            <person name="Visser J."/>
            <person name="Yu J.-H."/>
            <person name="Zhou M."/>
            <person name="Andersen M.R."/>
            <person name="Archer D.B."/>
            <person name="Baker S.E."/>
            <person name="Benoit I."/>
            <person name="Brakhage A.A."/>
            <person name="Braus G.H."/>
            <person name="Fischer R."/>
            <person name="Frisvad J.C."/>
            <person name="Goldman G.H."/>
            <person name="Houbraken J."/>
            <person name="Oakley B."/>
            <person name="Pocsi I."/>
            <person name="Scazzocchio C."/>
            <person name="Seiboth B."/>
            <person name="vanKuyk P.A."/>
            <person name="Wortman J."/>
            <person name="Dyer P.S."/>
            <person name="Grigoriev I.V."/>
        </authorList>
    </citation>
    <scope>NUCLEOTIDE SEQUENCE [LARGE SCALE GENOMIC DNA]</scope>
    <source>
        <strain evidence="8">ATCC 16872 / CBS 172.66 / WB 5094</strain>
    </source>
</reference>
<dbReference type="InterPro" id="IPR006094">
    <property type="entry name" value="Oxid_FAD_bind_N"/>
</dbReference>
<feature type="domain" description="FAD-binding PCMH-type" evidence="6">
    <location>
        <begin position="74"/>
        <end position="245"/>
    </location>
</feature>
<dbReference type="SUPFAM" id="SSF56176">
    <property type="entry name" value="FAD-binding/transporter-associated domain-like"/>
    <property type="match status" value="1"/>
</dbReference>
<proteinExistence type="inferred from homology"/>
<organism evidence="7 8">
    <name type="scientific">Aspergillus aculeatus (strain ATCC 16872 / CBS 172.66 / WB 5094)</name>
    <dbReference type="NCBI Taxonomy" id="690307"/>
    <lineage>
        <taxon>Eukaryota</taxon>
        <taxon>Fungi</taxon>
        <taxon>Dikarya</taxon>
        <taxon>Ascomycota</taxon>
        <taxon>Pezizomycotina</taxon>
        <taxon>Eurotiomycetes</taxon>
        <taxon>Eurotiomycetidae</taxon>
        <taxon>Eurotiales</taxon>
        <taxon>Aspergillaceae</taxon>
        <taxon>Aspergillus</taxon>
        <taxon>Aspergillus subgen. Circumdati</taxon>
    </lineage>
</organism>
<dbReference type="RefSeq" id="XP_020051367.1">
    <property type="nucleotide sequence ID" value="XM_020200260.1"/>
</dbReference>
<dbReference type="InterPro" id="IPR012951">
    <property type="entry name" value="BBE"/>
</dbReference>
<dbReference type="PANTHER" id="PTHR42973:SF8">
    <property type="entry name" value="FAD-BINDING PCMH-TYPE DOMAIN-CONTAINING PROTEIN"/>
    <property type="match status" value="1"/>
</dbReference>